<dbReference type="EMBL" id="CP127162">
    <property type="protein sequence ID" value="WIV19597.1"/>
    <property type="molecule type" value="Genomic_DNA"/>
</dbReference>
<dbReference type="PANTHER" id="PTHR43233:SF1">
    <property type="entry name" value="FAMILY N-ACETYLTRANSFERASE, PUTATIVE (AFU_ORTHOLOGUE AFUA_6G03350)-RELATED"/>
    <property type="match status" value="1"/>
</dbReference>
<dbReference type="RefSeq" id="WP_285745809.1">
    <property type="nucleotide sequence ID" value="NZ_CP127162.1"/>
</dbReference>
<name>A0ABY8X245_9BACL</name>
<feature type="domain" description="N-acetyltransferase" evidence="1">
    <location>
        <begin position="1"/>
        <end position="135"/>
    </location>
</feature>
<proteinExistence type="predicted"/>
<keyword evidence="2" id="KW-0808">Transferase</keyword>
<dbReference type="PANTHER" id="PTHR43233">
    <property type="entry name" value="FAMILY N-ACETYLTRANSFERASE, PUTATIVE (AFU_ORTHOLOGUE AFUA_6G03350)-RELATED"/>
    <property type="match status" value="1"/>
</dbReference>
<dbReference type="Proteomes" id="UP001236415">
    <property type="component" value="Chromosome"/>
</dbReference>
<gene>
    <name evidence="2" type="ORF">QPK24_02280</name>
</gene>
<reference evidence="2 3" key="1">
    <citation type="submission" date="2023-06" db="EMBL/GenBank/DDBJ databases">
        <title>Paenibacillus polygonum sp. nov., an endophytic bacterium, isolated from Polygonum lapathifolium L. in Nanji Wetland National Nature Reserve, South of Poyang Lake, Jiangxi Province, China.</title>
        <authorList>
            <person name="Yu Z."/>
        </authorList>
    </citation>
    <scope>NUCLEOTIDE SEQUENCE [LARGE SCALE GENOMIC DNA]</scope>
    <source>
        <strain evidence="2 3">C31</strain>
    </source>
</reference>
<dbReference type="Pfam" id="PF13673">
    <property type="entry name" value="Acetyltransf_10"/>
    <property type="match status" value="1"/>
</dbReference>
<dbReference type="EC" id="2.3.1.-" evidence="2"/>
<dbReference type="PROSITE" id="PS51186">
    <property type="entry name" value="GNAT"/>
    <property type="match status" value="1"/>
</dbReference>
<dbReference type="InterPro" id="IPR016181">
    <property type="entry name" value="Acyl_CoA_acyltransferase"/>
</dbReference>
<dbReference type="SUPFAM" id="SSF55729">
    <property type="entry name" value="Acyl-CoA N-acyltransferases (Nat)"/>
    <property type="match status" value="1"/>
</dbReference>
<dbReference type="GO" id="GO:0016746">
    <property type="term" value="F:acyltransferase activity"/>
    <property type="evidence" value="ECO:0007669"/>
    <property type="project" value="UniProtKB-KW"/>
</dbReference>
<evidence type="ECO:0000313" key="3">
    <source>
        <dbReference type="Proteomes" id="UP001236415"/>
    </source>
</evidence>
<dbReference type="CDD" id="cd04301">
    <property type="entry name" value="NAT_SF"/>
    <property type="match status" value="1"/>
</dbReference>
<evidence type="ECO:0000259" key="1">
    <source>
        <dbReference type="PROSITE" id="PS51186"/>
    </source>
</evidence>
<accession>A0ABY8X245</accession>
<protein>
    <submittedName>
        <fullName evidence="2">GNAT family N-acetyltransferase</fullName>
        <ecNumber evidence="2">2.3.1.-</ecNumber>
    </submittedName>
</protein>
<keyword evidence="3" id="KW-1185">Reference proteome</keyword>
<dbReference type="InterPro" id="IPR000182">
    <property type="entry name" value="GNAT_dom"/>
</dbReference>
<keyword evidence="2" id="KW-0012">Acyltransferase</keyword>
<evidence type="ECO:0000313" key="2">
    <source>
        <dbReference type="EMBL" id="WIV19597.1"/>
    </source>
</evidence>
<dbReference type="Gene3D" id="3.40.630.30">
    <property type="match status" value="1"/>
</dbReference>
<organism evidence="2 3">
    <name type="scientific">Paenibacillus polygoni</name>
    <dbReference type="NCBI Taxonomy" id="3050112"/>
    <lineage>
        <taxon>Bacteria</taxon>
        <taxon>Bacillati</taxon>
        <taxon>Bacillota</taxon>
        <taxon>Bacilli</taxon>
        <taxon>Bacillales</taxon>
        <taxon>Paenibacillaceae</taxon>
        <taxon>Paenibacillus</taxon>
    </lineage>
</organism>
<sequence>MLITHETPSIESYLNLRRAAGLSSMSREGAEKGLPSTLFAVSLMEGGQLIGMGRVVGDGGLQFLVCDIAVHPEEQGKGYGKTIMKEIKHYIDEQVPAEGIVSLIADKPADRLYEQYGFLHAAPDSLGMWFKQRQL</sequence>
<dbReference type="InterPro" id="IPR053144">
    <property type="entry name" value="Acetyltransferase_Butenolide"/>
</dbReference>